<sequence>MGSSASKPDKNINIAGDQNMGTSVPKPVKNIVLVGRSINGICTTGNTILGQKKFSSEGAFMHSQMYSTTTPDGQMINVIKTPGMFDLSVSEDFISKEIINCLTLVEEGIDAVLFVLSVRNRISQEEEYALNTLQRIFGSKIFEYMILLLTNGEKFEANEFEDYFRECCPAFLMKVLRFCNARKVLFNNMTNDEGVKAEQVNQIMAHVAAIMAIVATMVRLVIERGFKSGVEPVILEAWKSVAAHEGESHSLNDTFQHDPYLSSLPISVSNSSEPIKNLVLVGRTGNGKSATGNTILGQKMFASELQAGGVTMECKMYRTAIQDGPIINVIDTPGLFDSSVSANYISREIVNCLTMAEGGIHAFLFVLSAGNRITQEEESTLDTLQLIFDSKILDYIIVVFTGGDKLEANEQTLDDYFREGCPEFLTRVLRLCGGRKVLFNNMTKDIVKNTKQVKQLLAHVEAIEKNNGVKPYTNQMHRMIKEKGDKFREQQRKVKSKNFAEEIEVMKRDLELEHDEKMRRMTQLLERRLKQNSEAHESAMRKMREAMREKSQIKIDRRS</sequence>
<dbReference type="InterPro" id="IPR045058">
    <property type="entry name" value="GIMA/IAN/Toc"/>
</dbReference>
<organism evidence="6 7">
    <name type="scientific">Arabidopsis arenosa</name>
    <name type="common">Sand rock-cress</name>
    <name type="synonym">Cardaminopsis arenosa</name>
    <dbReference type="NCBI Taxonomy" id="38785"/>
    <lineage>
        <taxon>Eukaryota</taxon>
        <taxon>Viridiplantae</taxon>
        <taxon>Streptophyta</taxon>
        <taxon>Embryophyta</taxon>
        <taxon>Tracheophyta</taxon>
        <taxon>Spermatophyta</taxon>
        <taxon>Magnoliopsida</taxon>
        <taxon>eudicotyledons</taxon>
        <taxon>Gunneridae</taxon>
        <taxon>Pentapetalae</taxon>
        <taxon>rosids</taxon>
        <taxon>malvids</taxon>
        <taxon>Brassicales</taxon>
        <taxon>Brassicaceae</taxon>
        <taxon>Camelineae</taxon>
        <taxon>Arabidopsis</taxon>
    </lineage>
</organism>
<dbReference type="Pfam" id="PF04548">
    <property type="entry name" value="AIG1"/>
    <property type="match status" value="2"/>
</dbReference>
<protein>
    <recommendedName>
        <fullName evidence="5">AIG1-type G domain-containing protein</fullName>
    </recommendedName>
</protein>
<evidence type="ECO:0000313" key="6">
    <source>
        <dbReference type="EMBL" id="CAE5959176.1"/>
    </source>
</evidence>
<evidence type="ECO:0000256" key="3">
    <source>
        <dbReference type="ARBA" id="ARBA00023134"/>
    </source>
</evidence>
<proteinExistence type="inferred from homology"/>
<reference evidence="6" key="1">
    <citation type="submission" date="2021-01" db="EMBL/GenBank/DDBJ databases">
        <authorList>
            <person name="Bezrukov I."/>
        </authorList>
    </citation>
    <scope>NUCLEOTIDE SEQUENCE</scope>
</reference>
<dbReference type="GO" id="GO:0005525">
    <property type="term" value="F:GTP binding"/>
    <property type="evidence" value="ECO:0007669"/>
    <property type="project" value="UniProtKB-KW"/>
</dbReference>
<dbReference type="PANTHER" id="PTHR10903">
    <property type="entry name" value="GTPASE, IMAP FAMILY MEMBER-RELATED"/>
    <property type="match status" value="1"/>
</dbReference>
<evidence type="ECO:0000256" key="2">
    <source>
        <dbReference type="ARBA" id="ARBA00022741"/>
    </source>
</evidence>
<dbReference type="PANTHER" id="PTHR10903:SF146">
    <property type="entry name" value="AIG1-LIKE PROTEIN_ 48352-49494-RELATED"/>
    <property type="match status" value="1"/>
</dbReference>
<dbReference type="Proteomes" id="UP000682877">
    <property type="component" value="Chromosome 1"/>
</dbReference>
<dbReference type="SUPFAM" id="SSF52540">
    <property type="entry name" value="P-loop containing nucleoside triphosphate hydrolases"/>
    <property type="match status" value="2"/>
</dbReference>
<name>A0A8S1ZP64_ARAAE</name>
<accession>A0A8S1ZP64</accession>
<dbReference type="AlphaFoldDB" id="A0A8S1ZP64"/>
<dbReference type="EMBL" id="LR999451">
    <property type="protein sequence ID" value="CAE5959176.1"/>
    <property type="molecule type" value="Genomic_DNA"/>
</dbReference>
<keyword evidence="2" id="KW-0547">Nucleotide-binding</keyword>
<evidence type="ECO:0000256" key="1">
    <source>
        <dbReference type="ARBA" id="ARBA00008535"/>
    </source>
</evidence>
<dbReference type="InterPro" id="IPR006703">
    <property type="entry name" value="G_AIG1"/>
</dbReference>
<dbReference type="PROSITE" id="PS51720">
    <property type="entry name" value="G_AIG1"/>
    <property type="match status" value="2"/>
</dbReference>
<evidence type="ECO:0000259" key="5">
    <source>
        <dbReference type="PROSITE" id="PS51720"/>
    </source>
</evidence>
<evidence type="ECO:0000313" key="7">
    <source>
        <dbReference type="Proteomes" id="UP000682877"/>
    </source>
</evidence>
<keyword evidence="7" id="KW-1185">Reference proteome</keyword>
<feature type="domain" description="AIG1-type G" evidence="5">
    <location>
        <begin position="273"/>
        <end position="481"/>
    </location>
</feature>
<gene>
    <name evidence="6" type="ORF">AARE701A_LOCUS2719</name>
</gene>
<feature type="region of interest" description="Disordered" evidence="4">
    <location>
        <begin position="529"/>
        <end position="559"/>
    </location>
</feature>
<evidence type="ECO:0000256" key="4">
    <source>
        <dbReference type="SAM" id="MobiDB-lite"/>
    </source>
</evidence>
<feature type="region of interest" description="Disordered" evidence="4">
    <location>
        <begin position="1"/>
        <end position="21"/>
    </location>
</feature>
<comment type="similarity">
    <text evidence="1">Belongs to the TRAFAC class TrmE-Era-EngA-EngB-Septin-like GTPase superfamily. AIG1/Toc34/Toc159-like paraseptin GTPase family. IAN subfamily.</text>
</comment>
<keyword evidence="3" id="KW-0342">GTP-binding</keyword>
<dbReference type="CDD" id="cd01852">
    <property type="entry name" value="AIG1"/>
    <property type="match status" value="2"/>
</dbReference>
<dbReference type="Gene3D" id="3.40.50.300">
    <property type="entry name" value="P-loop containing nucleotide triphosphate hydrolases"/>
    <property type="match status" value="2"/>
</dbReference>
<feature type="domain" description="AIG1-type G" evidence="5">
    <location>
        <begin position="26"/>
        <end position="223"/>
    </location>
</feature>
<dbReference type="InterPro" id="IPR027417">
    <property type="entry name" value="P-loop_NTPase"/>
</dbReference>
<dbReference type="FunFam" id="3.40.50.300:FF:000840">
    <property type="entry name" value="Immune-associated nucleotide-binding protein 9"/>
    <property type="match status" value="2"/>
</dbReference>